<feature type="compositionally biased region" description="Polar residues" evidence="1">
    <location>
        <begin position="1"/>
        <end position="11"/>
    </location>
</feature>
<dbReference type="RefSeq" id="WP_201918692.1">
    <property type="nucleotide sequence ID" value="NZ_JAERQG010000001.1"/>
</dbReference>
<comment type="caution">
    <text evidence="2">The sequence shown here is derived from an EMBL/GenBank/DDBJ whole genome shotgun (WGS) entry which is preliminary data.</text>
</comment>
<feature type="region of interest" description="Disordered" evidence="1">
    <location>
        <begin position="1"/>
        <end position="20"/>
    </location>
</feature>
<organism evidence="2 3">
    <name type="scientific">Marivirga atlantica</name>
    <dbReference type="NCBI Taxonomy" id="1548457"/>
    <lineage>
        <taxon>Bacteria</taxon>
        <taxon>Pseudomonadati</taxon>
        <taxon>Bacteroidota</taxon>
        <taxon>Cytophagia</taxon>
        <taxon>Cytophagales</taxon>
        <taxon>Marivirgaceae</taxon>
        <taxon>Marivirga</taxon>
    </lineage>
</organism>
<proteinExistence type="predicted"/>
<protein>
    <recommendedName>
        <fullName evidence="4">DNA polymerase-3 subunit gamma/tau</fullName>
    </recommendedName>
</protein>
<evidence type="ECO:0000313" key="2">
    <source>
        <dbReference type="EMBL" id="MBL0764790.1"/>
    </source>
</evidence>
<dbReference type="Proteomes" id="UP000642920">
    <property type="component" value="Unassembled WGS sequence"/>
</dbReference>
<dbReference type="EMBL" id="JAERQG010000001">
    <property type="protein sequence ID" value="MBL0764790.1"/>
    <property type="molecule type" value="Genomic_DNA"/>
</dbReference>
<evidence type="ECO:0008006" key="4">
    <source>
        <dbReference type="Google" id="ProtNLM"/>
    </source>
</evidence>
<evidence type="ECO:0000256" key="1">
    <source>
        <dbReference type="SAM" id="MobiDB-lite"/>
    </source>
</evidence>
<sequence>MSEPNSQSEQESIVKSEESIPLTKENLSESIQQYVEENKAIDIMAKNSLKSDFEFEGNQITYKLANPLEKDKVELEKGALLNHLRVKFNEPNLNINYVIDVQTGSSRPYTPKEKFEAMMNKNPALAKLRDKLGLDTDY</sequence>
<accession>A0A937A9L2</accession>
<gene>
    <name evidence="2" type="ORF">JKP34_05975</name>
</gene>
<evidence type="ECO:0000313" key="3">
    <source>
        <dbReference type="Proteomes" id="UP000642920"/>
    </source>
</evidence>
<reference evidence="2" key="1">
    <citation type="submission" date="2021-01" db="EMBL/GenBank/DDBJ databases">
        <title>Marivirga sp. nov., isolated from intertidal surface sediments.</title>
        <authorList>
            <person name="Zhang M."/>
        </authorList>
    </citation>
    <scope>NUCLEOTIDE SEQUENCE</scope>
    <source>
        <strain evidence="2">SM1354</strain>
    </source>
</reference>
<keyword evidence="3" id="KW-1185">Reference proteome</keyword>
<dbReference type="AlphaFoldDB" id="A0A937A9L2"/>
<name>A0A937A9L2_9BACT</name>